<accession>A0A1G2I057</accession>
<comment type="caution">
    <text evidence="2">The sequence shown here is derived from an EMBL/GenBank/DDBJ whole genome shotgun (WGS) entry which is preliminary data.</text>
</comment>
<sequence>MIMRIRFNTNQEKLLLAILLIGILGILYSFYLYSHQEEFRIKSELAALLPKEERELQLLERTKEKDCQIQVSLPDKDCTPGSVFKNITKEEICVSGYTKTVRSVSTSLRKKVFAEYKIDYPQPYGSYEVDHLIPLALGGDNSIANLFPEAQNPYPGFKEKDVVENYLHEEVCKGNIALSVAQEQIAKDWLSIYNKLDSLLVKDYKDRYKSWAPDME</sequence>
<dbReference type="CDD" id="cd00085">
    <property type="entry name" value="HNHc"/>
    <property type="match status" value="1"/>
</dbReference>
<proteinExistence type="predicted"/>
<evidence type="ECO:0000313" key="3">
    <source>
        <dbReference type="Proteomes" id="UP000176421"/>
    </source>
</evidence>
<name>A0A1G2I057_9BACT</name>
<dbReference type="EMBL" id="MHOS01000037">
    <property type="protein sequence ID" value="OGZ67458.1"/>
    <property type="molecule type" value="Genomic_DNA"/>
</dbReference>
<dbReference type="STRING" id="1802206.A3D35_00520"/>
<dbReference type="InterPro" id="IPR003615">
    <property type="entry name" value="HNH_nuc"/>
</dbReference>
<keyword evidence="1" id="KW-0812">Transmembrane</keyword>
<dbReference type="AlphaFoldDB" id="A0A1G2I057"/>
<reference evidence="2 3" key="1">
    <citation type="journal article" date="2016" name="Nat. Commun.">
        <title>Thousands of microbial genomes shed light on interconnected biogeochemical processes in an aquifer system.</title>
        <authorList>
            <person name="Anantharaman K."/>
            <person name="Brown C.T."/>
            <person name="Hug L.A."/>
            <person name="Sharon I."/>
            <person name="Castelle C.J."/>
            <person name="Probst A.J."/>
            <person name="Thomas B.C."/>
            <person name="Singh A."/>
            <person name="Wilkins M.J."/>
            <person name="Karaoz U."/>
            <person name="Brodie E.L."/>
            <person name="Williams K.H."/>
            <person name="Hubbard S.S."/>
            <person name="Banfield J.F."/>
        </authorList>
    </citation>
    <scope>NUCLEOTIDE SEQUENCE [LARGE SCALE GENOMIC DNA]</scope>
</reference>
<evidence type="ECO:0008006" key="4">
    <source>
        <dbReference type="Google" id="ProtNLM"/>
    </source>
</evidence>
<feature type="transmembrane region" description="Helical" evidence="1">
    <location>
        <begin position="14"/>
        <end position="33"/>
    </location>
</feature>
<dbReference type="Proteomes" id="UP000176421">
    <property type="component" value="Unassembled WGS sequence"/>
</dbReference>
<gene>
    <name evidence="2" type="ORF">A3D35_00520</name>
</gene>
<evidence type="ECO:0000313" key="2">
    <source>
        <dbReference type="EMBL" id="OGZ67458.1"/>
    </source>
</evidence>
<keyword evidence="1" id="KW-1133">Transmembrane helix</keyword>
<protein>
    <recommendedName>
        <fullName evidence="4">HNH nuclease domain-containing protein</fullName>
    </recommendedName>
</protein>
<evidence type="ECO:0000256" key="1">
    <source>
        <dbReference type="SAM" id="Phobius"/>
    </source>
</evidence>
<keyword evidence="1" id="KW-0472">Membrane</keyword>
<organism evidence="2 3">
    <name type="scientific">Candidatus Staskawiczbacteria bacterium RIFCSPHIGHO2_02_FULL_34_9</name>
    <dbReference type="NCBI Taxonomy" id="1802206"/>
    <lineage>
        <taxon>Bacteria</taxon>
        <taxon>Candidatus Staskawicziibacteriota</taxon>
    </lineage>
</organism>